<evidence type="ECO:0000259" key="7">
    <source>
        <dbReference type="PROSITE" id="PS50839"/>
    </source>
</evidence>
<keyword evidence="3 6" id="KW-1133">Transmembrane helix</keyword>
<dbReference type="PROSITE" id="PS50887">
    <property type="entry name" value="GGDEF"/>
    <property type="match status" value="1"/>
</dbReference>
<evidence type="ECO:0000256" key="6">
    <source>
        <dbReference type="SAM" id="Phobius"/>
    </source>
</evidence>
<dbReference type="InterPro" id="IPR042240">
    <property type="entry name" value="CHASE_sf"/>
</dbReference>
<dbReference type="Pfam" id="PF13487">
    <property type="entry name" value="HD_5"/>
    <property type="match status" value="1"/>
</dbReference>
<dbReference type="CDD" id="cd01949">
    <property type="entry name" value="GGDEF"/>
    <property type="match status" value="1"/>
</dbReference>
<keyword evidence="4 6" id="KW-0472">Membrane</keyword>
<feature type="domain" description="CHASE" evidence="7">
    <location>
        <begin position="126"/>
        <end position="206"/>
    </location>
</feature>
<dbReference type="AlphaFoldDB" id="A0A318E595"/>
<dbReference type="GO" id="GO:0003824">
    <property type="term" value="F:catalytic activity"/>
    <property type="evidence" value="ECO:0007669"/>
    <property type="project" value="UniProtKB-ARBA"/>
</dbReference>
<dbReference type="PANTHER" id="PTHR43155">
    <property type="entry name" value="CYCLIC DI-GMP PHOSPHODIESTERASE PA4108-RELATED"/>
    <property type="match status" value="1"/>
</dbReference>
<protein>
    <submittedName>
        <fullName evidence="10">Diguanylate cyclase (GGDEF)-like protein</fullName>
    </submittedName>
</protein>
<feature type="transmembrane region" description="Helical" evidence="6">
    <location>
        <begin position="273"/>
        <end position="293"/>
    </location>
</feature>
<dbReference type="InterPro" id="IPR000160">
    <property type="entry name" value="GGDEF_dom"/>
</dbReference>
<name>A0A318E595_9FIRM</name>
<evidence type="ECO:0000256" key="3">
    <source>
        <dbReference type="ARBA" id="ARBA00022989"/>
    </source>
</evidence>
<dbReference type="PROSITE" id="PS51832">
    <property type="entry name" value="HD_GYP"/>
    <property type="match status" value="1"/>
</dbReference>
<feature type="domain" description="HD-GYP" evidence="9">
    <location>
        <begin position="479"/>
        <end position="664"/>
    </location>
</feature>
<dbReference type="Pfam" id="PF00990">
    <property type="entry name" value="GGDEF"/>
    <property type="match status" value="1"/>
</dbReference>
<comment type="caution">
    <text evidence="10">The sequence shown here is derived from an EMBL/GenBank/DDBJ whole genome shotgun (WGS) entry which is preliminary data.</text>
</comment>
<reference evidence="10 11" key="1">
    <citation type="submission" date="2018-04" db="EMBL/GenBank/DDBJ databases">
        <title>Subsurface microbial communities from deep shales in Ohio and West Virginia, USA.</title>
        <authorList>
            <person name="Wrighton K."/>
        </authorList>
    </citation>
    <scope>NUCLEOTIDE SEQUENCE [LARGE SCALE GENOMIC DNA]</scope>
    <source>
        <strain evidence="10 11">MSL28</strain>
    </source>
</reference>
<dbReference type="SMART" id="SM01079">
    <property type="entry name" value="CHASE"/>
    <property type="match status" value="1"/>
</dbReference>
<evidence type="ECO:0000313" key="11">
    <source>
        <dbReference type="Proteomes" id="UP000247389"/>
    </source>
</evidence>
<comment type="subcellular location">
    <subcellularLocation>
        <location evidence="1">Membrane</location>
    </subcellularLocation>
</comment>
<organism evidence="10 11">
    <name type="scientific">Halanaerobium congolense</name>
    <dbReference type="NCBI Taxonomy" id="54121"/>
    <lineage>
        <taxon>Bacteria</taxon>
        <taxon>Bacillati</taxon>
        <taxon>Bacillota</taxon>
        <taxon>Clostridia</taxon>
        <taxon>Halanaerobiales</taxon>
        <taxon>Halanaerobiaceae</taxon>
        <taxon>Halanaerobium</taxon>
    </lineage>
</organism>
<dbReference type="GO" id="GO:0007165">
    <property type="term" value="P:signal transduction"/>
    <property type="evidence" value="ECO:0007669"/>
    <property type="project" value="UniProtKB-ARBA"/>
</dbReference>
<dbReference type="SUPFAM" id="SSF55073">
    <property type="entry name" value="Nucleotide cyclase"/>
    <property type="match status" value="1"/>
</dbReference>
<dbReference type="Gene3D" id="3.30.70.270">
    <property type="match status" value="1"/>
</dbReference>
<dbReference type="Pfam" id="PF03924">
    <property type="entry name" value="CHASE"/>
    <property type="match status" value="1"/>
</dbReference>
<dbReference type="PROSITE" id="PS50839">
    <property type="entry name" value="CHASE"/>
    <property type="match status" value="1"/>
</dbReference>
<dbReference type="InterPro" id="IPR006189">
    <property type="entry name" value="CHASE_dom"/>
</dbReference>
<proteinExistence type="predicted"/>
<dbReference type="Gene3D" id="3.30.450.350">
    <property type="entry name" value="CHASE domain"/>
    <property type="match status" value="1"/>
</dbReference>
<dbReference type="SUPFAM" id="SSF109604">
    <property type="entry name" value="HD-domain/PDEase-like"/>
    <property type="match status" value="1"/>
</dbReference>
<evidence type="ECO:0000256" key="4">
    <source>
        <dbReference type="ARBA" id="ARBA00023136"/>
    </source>
</evidence>
<keyword evidence="5" id="KW-0175">Coiled coil</keyword>
<evidence type="ECO:0000256" key="5">
    <source>
        <dbReference type="SAM" id="Coils"/>
    </source>
</evidence>
<dbReference type="EMBL" id="QICM01000047">
    <property type="protein sequence ID" value="PXV61131.1"/>
    <property type="molecule type" value="Genomic_DNA"/>
</dbReference>
<keyword evidence="2 6" id="KW-0812">Transmembrane</keyword>
<accession>A0A318E595</accession>
<dbReference type="RefSeq" id="WP_110301297.1">
    <property type="nucleotide sequence ID" value="NZ_QICM01000047.1"/>
</dbReference>
<feature type="transmembrane region" description="Helical" evidence="6">
    <location>
        <begin position="20"/>
        <end position="41"/>
    </location>
</feature>
<feature type="domain" description="GGDEF" evidence="8">
    <location>
        <begin position="358"/>
        <end position="488"/>
    </location>
</feature>
<dbReference type="PANTHER" id="PTHR43155:SF2">
    <property type="entry name" value="CYCLIC DI-GMP PHOSPHODIESTERASE PA4108"/>
    <property type="match status" value="1"/>
</dbReference>
<dbReference type="InterPro" id="IPR043128">
    <property type="entry name" value="Rev_trsase/Diguanyl_cyclase"/>
</dbReference>
<evidence type="ECO:0000259" key="8">
    <source>
        <dbReference type="PROSITE" id="PS50887"/>
    </source>
</evidence>
<sequence>MFFKEFINEITNQIKNNYTYKSLVLTFLIVLLLFLPLGIVLDKQHKKELITFKREEVKSQLKDYSMLLTRVINDKFSLLKSLEVYTKENWNQEIKENDFNQFAYGLYSSNSGIRNLIIAPEGVNKYVYPIKNNKEAVGHNLLEDKRPEVRKAVNETIDSKKPVASGPYKLRQGGDGIILRKAIYKNNNFWGLVTMALDMSPIYEYVKLKNENSSLKIALKRKEEVFFGENNIFEKNPVNLTLSYQGGKFIIAGIPNKGWNESIENNLIMFRKVLFGIIFLLAIITYILSYRSFKVQALVENKTKHLKEMNSLMQEKERIITEEKNNIEYLSLHDYITGLYNRRYFENELKRLESSRKYPITIVIIDLDGLKVINDNYGHKMGDQYIINTAEILKSTARTEDIIARIGGDEFAVLLPKTTKRAAERIEKRIKEKCKKTKNDLIPISIALGRATKEKSEKDIEEVLKNADDKMYKNKLSESRSSKSNIVQGLINALNSKSNETKEHSLRMTKMAFEFGQKLNLSNSEQNRLSVLATLHDIGKINIKENILKKKGSLNDEEWKSIKKHSEYGYKIAKSSEEFAEVAEDILAHHENWDGKGYPHGLKGENIPYLARIISIIDAYDVMTHDRPYKNAISKEEALAEIEKCAGSQFDPELAEKFIKMMSA</sequence>
<dbReference type="GO" id="GO:0016020">
    <property type="term" value="C:membrane"/>
    <property type="evidence" value="ECO:0007669"/>
    <property type="project" value="UniProtKB-SubCell"/>
</dbReference>
<dbReference type="InterPro" id="IPR037522">
    <property type="entry name" value="HD_GYP_dom"/>
</dbReference>
<dbReference type="Proteomes" id="UP000247389">
    <property type="component" value="Unassembled WGS sequence"/>
</dbReference>
<dbReference type="SMART" id="SM00471">
    <property type="entry name" value="HDc"/>
    <property type="match status" value="1"/>
</dbReference>
<evidence type="ECO:0000256" key="1">
    <source>
        <dbReference type="ARBA" id="ARBA00004370"/>
    </source>
</evidence>
<evidence type="ECO:0000259" key="9">
    <source>
        <dbReference type="PROSITE" id="PS51832"/>
    </source>
</evidence>
<evidence type="ECO:0000313" key="10">
    <source>
        <dbReference type="EMBL" id="PXV61131.1"/>
    </source>
</evidence>
<gene>
    <name evidence="10" type="ORF">C8C78_1473</name>
</gene>
<feature type="coiled-coil region" evidence="5">
    <location>
        <begin position="295"/>
        <end position="326"/>
    </location>
</feature>
<dbReference type="Gene3D" id="1.10.3210.10">
    <property type="entry name" value="Hypothetical protein af1432"/>
    <property type="match status" value="1"/>
</dbReference>
<dbReference type="InterPro" id="IPR003607">
    <property type="entry name" value="HD/PDEase_dom"/>
</dbReference>
<dbReference type="CDD" id="cd00077">
    <property type="entry name" value="HDc"/>
    <property type="match status" value="1"/>
</dbReference>
<dbReference type="InterPro" id="IPR029787">
    <property type="entry name" value="Nucleotide_cyclase"/>
</dbReference>
<evidence type="ECO:0000256" key="2">
    <source>
        <dbReference type="ARBA" id="ARBA00022692"/>
    </source>
</evidence>
<dbReference type="NCBIfam" id="TIGR00254">
    <property type="entry name" value="GGDEF"/>
    <property type="match status" value="1"/>
</dbReference>
<dbReference type="SMART" id="SM00267">
    <property type="entry name" value="GGDEF"/>
    <property type="match status" value="1"/>
</dbReference>